<gene>
    <name evidence="14" type="ORF">AAE021_17265</name>
</gene>
<dbReference type="InterPro" id="IPR010617">
    <property type="entry name" value="TMEM175-like"/>
</dbReference>
<keyword evidence="9" id="KW-0406">Ion transport</keyword>
<evidence type="ECO:0000256" key="13">
    <source>
        <dbReference type="SAM" id="Phobius"/>
    </source>
</evidence>
<evidence type="ECO:0000256" key="6">
    <source>
        <dbReference type="ARBA" id="ARBA00022826"/>
    </source>
</evidence>
<evidence type="ECO:0000256" key="11">
    <source>
        <dbReference type="ARBA" id="ARBA00023303"/>
    </source>
</evidence>
<evidence type="ECO:0000256" key="3">
    <source>
        <dbReference type="ARBA" id="ARBA00022448"/>
    </source>
</evidence>
<feature type="transmembrane region" description="Helical" evidence="13">
    <location>
        <begin position="125"/>
        <end position="144"/>
    </location>
</feature>
<evidence type="ECO:0000256" key="9">
    <source>
        <dbReference type="ARBA" id="ARBA00023065"/>
    </source>
</evidence>
<keyword evidence="15" id="KW-1185">Reference proteome</keyword>
<organism evidence="14 15">
    <name type="scientific">Arthrobacter citreus</name>
    <dbReference type="NCBI Taxonomy" id="1670"/>
    <lineage>
        <taxon>Bacteria</taxon>
        <taxon>Bacillati</taxon>
        <taxon>Actinomycetota</taxon>
        <taxon>Actinomycetes</taxon>
        <taxon>Micrococcales</taxon>
        <taxon>Micrococcaceae</taxon>
        <taxon>Arthrobacter</taxon>
    </lineage>
</organism>
<keyword evidence="11" id="KW-0407">Ion channel</keyword>
<evidence type="ECO:0000256" key="8">
    <source>
        <dbReference type="ARBA" id="ARBA00022989"/>
    </source>
</evidence>
<comment type="similarity">
    <text evidence="2">Belongs to the TMEM175 family.</text>
</comment>
<evidence type="ECO:0000256" key="12">
    <source>
        <dbReference type="ARBA" id="ARBA00034430"/>
    </source>
</evidence>
<keyword evidence="6" id="KW-0631">Potassium channel</keyword>
<dbReference type="EMBL" id="CP151657">
    <property type="protein sequence ID" value="WZP15869.1"/>
    <property type="molecule type" value="Genomic_DNA"/>
</dbReference>
<evidence type="ECO:0000313" key="14">
    <source>
        <dbReference type="EMBL" id="WZP15869.1"/>
    </source>
</evidence>
<keyword evidence="7" id="KW-0630">Potassium</keyword>
<keyword evidence="5 13" id="KW-0812">Transmembrane</keyword>
<dbReference type="Pfam" id="PF06736">
    <property type="entry name" value="TMEM175"/>
    <property type="match status" value="1"/>
</dbReference>
<reference evidence="14 15" key="1">
    <citation type="submission" date="2024-04" db="EMBL/GenBank/DDBJ databases">
        <title>Arthrobacter sp. from Plains bison fecal sample.</title>
        <authorList>
            <person name="Ruzzini A."/>
        </authorList>
    </citation>
    <scope>NUCLEOTIDE SEQUENCE [LARGE SCALE GENOMIC DNA]</scope>
    <source>
        <strain evidence="14 15">EINP1</strain>
    </source>
</reference>
<comment type="catalytic activity">
    <reaction evidence="12">
        <text>K(+)(in) = K(+)(out)</text>
        <dbReference type="Rhea" id="RHEA:29463"/>
        <dbReference type="ChEBI" id="CHEBI:29103"/>
    </reaction>
</comment>
<evidence type="ECO:0000256" key="7">
    <source>
        <dbReference type="ARBA" id="ARBA00022958"/>
    </source>
</evidence>
<sequence length="208" mass="21922">MAKLPADSGPVRAGTGRLLGFIDAVVAIAMTLLILPPVTGAAAAGGQSPGAFLAENSFSLFAFALSFVVIFRFWLGHHHTYESISGFTPALVWANLLWLLSLVFLPFPTQLLDSGGQDGRLTNGLYIGTMLLTSASALIQQMIISRTPGLAAADARPARVLPAASLTALMAFALAVALGFPRVGLWALLLLFLQRPVERLAARVLRAA</sequence>
<dbReference type="Proteomes" id="UP001448858">
    <property type="component" value="Chromosome"/>
</dbReference>
<evidence type="ECO:0000256" key="1">
    <source>
        <dbReference type="ARBA" id="ARBA00004141"/>
    </source>
</evidence>
<dbReference type="RefSeq" id="WP_342023521.1">
    <property type="nucleotide sequence ID" value="NZ_CP151657.1"/>
</dbReference>
<accession>A0ABZ2ZV46</accession>
<comment type="subcellular location">
    <subcellularLocation>
        <location evidence="1">Membrane</location>
        <topology evidence="1">Multi-pass membrane protein</topology>
    </subcellularLocation>
</comment>
<keyword evidence="8 13" id="KW-1133">Transmembrane helix</keyword>
<evidence type="ECO:0000256" key="4">
    <source>
        <dbReference type="ARBA" id="ARBA00022538"/>
    </source>
</evidence>
<evidence type="ECO:0000256" key="10">
    <source>
        <dbReference type="ARBA" id="ARBA00023136"/>
    </source>
</evidence>
<evidence type="ECO:0000256" key="2">
    <source>
        <dbReference type="ARBA" id="ARBA00006920"/>
    </source>
</evidence>
<protein>
    <submittedName>
        <fullName evidence="14">TMEM175 family protein</fullName>
    </submittedName>
</protein>
<feature type="transmembrane region" description="Helical" evidence="13">
    <location>
        <begin position="164"/>
        <end position="193"/>
    </location>
</feature>
<keyword evidence="3" id="KW-0813">Transport</keyword>
<feature type="transmembrane region" description="Helical" evidence="13">
    <location>
        <begin position="87"/>
        <end position="105"/>
    </location>
</feature>
<evidence type="ECO:0000256" key="5">
    <source>
        <dbReference type="ARBA" id="ARBA00022692"/>
    </source>
</evidence>
<keyword evidence="4" id="KW-0633">Potassium transport</keyword>
<evidence type="ECO:0000313" key="15">
    <source>
        <dbReference type="Proteomes" id="UP001448858"/>
    </source>
</evidence>
<keyword evidence="10 13" id="KW-0472">Membrane</keyword>
<feature type="transmembrane region" description="Helical" evidence="13">
    <location>
        <begin position="20"/>
        <end position="45"/>
    </location>
</feature>
<feature type="transmembrane region" description="Helical" evidence="13">
    <location>
        <begin position="57"/>
        <end position="75"/>
    </location>
</feature>
<name>A0ABZ2ZV46_9MICC</name>
<proteinExistence type="inferred from homology"/>